<accession>A0ABD1WJ25</accession>
<reference evidence="3" key="1">
    <citation type="submission" date="2024-07" db="EMBL/GenBank/DDBJ databases">
        <title>Two chromosome-level genome assemblies of Korean endemic species Abeliophyllum distichum and Forsythia ovata (Oleaceae).</title>
        <authorList>
            <person name="Jang H."/>
        </authorList>
    </citation>
    <scope>NUCLEOTIDE SEQUENCE [LARGE SCALE GENOMIC DNA]</scope>
</reference>
<evidence type="ECO:0000313" key="2">
    <source>
        <dbReference type="EMBL" id="KAL2549679.1"/>
    </source>
</evidence>
<dbReference type="Proteomes" id="UP001604277">
    <property type="component" value="Unassembled WGS sequence"/>
</dbReference>
<comment type="caution">
    <text evidence="2">The sequence shown here is derived from an EMBL/GenBank/DDBJ whole genome shotgun (WGS) entry which is preliminary data.</text>
</comment>
<dbReference type="EMBL" id="JBFOLJ010000003">
    <property type="protein sequence ID" value="KAL2549679.1"/>
    <property type="molecule type" value="Genomic_DNA"/>
</dbReference>
<gene>
    <name evidence="2" type="ORF">Fot_11209</name>
</gene>
<dbReference type="AlphaFoldDB" id="A0ABD1WJ25"/>
<evidence type="ECO:0000256" key="1">
    <source>
        <dbReference type="SAM" id="MobiDB-lite"/>
    </source>
</evidence>
<sequence length="115" mass="12909">MTPSTYIMYGNVCQDVLINKPHLPDEGIQIRELQISNEGLLIKEPRIDGEGILIKELCISSEGIPIKVPRTIPKWIKWKNLATIHKKSPAPLGMLLQANGNRPNGHLRNELREGP</sequence>
<proteinExistence type="predicted"/>
<keyword evidence="3" id="KW-1185">Reference proteome</keyword>
<name>A0ABD1WJ25_9LAMI</name>
<evidence type="ECO:0000313" key="3">
    <source>
        <dbReference type="Proteomes" id="UP001604277"/>
    </source>
</evidence>
<feature type="region of interest" description="Disordered" evidence="1">
    <location>
        <begin position="96"/>
        <end position="115"/>
    </location>
</feature>
<organism evidence="2 3">
    <name type="scientific">Forsythia ovata</name>
    <dbReference type="NCBI Taxonomy" id="205694"/>
    <lineage>
        <taxon>Eukaryota</taxon>
        <taxon>Viridiplantae</taxon>
        <taxon>Streptophyta</taxon>
        <taxon>Embryophyta</taxon>
        <taxon>Tracheophyta</taxon>
        <taxon>Spermatophyta</taxon>
        <taxon>Magnoliopsida</taxon>
        <taxon>eudicotyledons</taxon>
        <taxon>Gunneridae</taxon>
        <taxon>Pentapetalae</taxon>
        <taxon>asterids</taxon>
        <taxon>lamiids</taxon>
        <taxon>Lamiales</taxon>
        <taxon>Oleaceae</taxon>
        <taxon>Forsythieae</taxon>
        <taxon>Forsythia</taxon>
    </lineage>
</organism>
<protein>
    <submittedName>
        <fullName evidence="2">Uncharacterized protein</fullName>
    </submittedName>
</protein>